<dbReference type="EMBL" id="VHSH01000011">
    <property type="protein sequence ID" value="TQV73372.1"/>
    <property type="molecule type" value="Genomic_DNA"/>
</dbReference>
<dbReference type="OrthoDB" id="2936081at2"/>
<dbReference type="RefSeq" id="WP_142899271.1">
    <property type="nucleotide sequence ID" value="NZ_ML660062.1"/>
</dbReference>
<comment type="caution">
    <text evidence="1">The sequence shown here is derived from an EMBL/GenBank/DDBJ whole genome shotgun (WGS) entry which is preliminary data.</text>
</comment>
<reference evidence="1 2" key="1">
    <citation type="submission" date="2019-06" db="EMBL/GenBank/DDBJ databases">
        <title>Whole genome sequence for Rhodospirillaceae sp. R148.</title>
        <authorList>
            <person name="Wang G."/>
        </authorList>
    </citation>
    <scope>NUCLEOTIDE SEQUENCE [LARGE SCALE GENOMIC DNA]</scope>
    <source>
        <strain evidence="1 2">R148</strain>
    </source>
</reference>
<sequence length="131" mass="15090">MNEKQIENLLNQSAQERYEYFVRYCADFQEVWGLTVGEDGWVIFKDSDGDEVFPLWPHKDLAEVCCFGEHRSMGAKPQSIPLDSFLQNCVPDMISEKIYFGVFYNKSREGLAVDGYSLKEALEAEVSSVWE</sequence>
<name>A0A545T839_9PROT</name>
<dbReference type="InterPro" id="IPR021284">
    <property type="entry name" value="DUF2750"/>
</dbReference>
<dbReference type="Pfam" id="PF11042">
    <property type="entry name" value="DUF2750"/>
    <property type="match status" value="1"/>
</dbReference>
<gene>
    <name evidence="1" type="ORF">FKG95_25490</name>
</gene>
<dbReference type="Proteomes" id="UP000315252">
    <property type="component" value="Unassembled WGS sequence"/>
</dbReference>
<organism evidence="1 2">
    <name type="scientific">Denitrobaculum tricleocarpae</name>
    <dbReference type="NCBI Taxonomy" id="2591009"/>
    <lineage>
        <taxon>Bacteria</taxon>
        <taxon>Pseudomonadati</taxon>
        <taxon>Pseudomonadota</taxon>
        <taxon>Alphaproteobacteria</taxon>
        <taxon>Rhodospirillales</taxon>
        <taxon>Rhodospirillaceae</taxon>
        <taxon>Denitrobaculum</taxon>
    </lineage>
</organism>
<evidence type="ECO:0000313" key="2">
    <source>
        <dbReference type="Proteomes" id="UP000315252"/>
    </source>
</evidence>
<keyword evidence="2" id="KW-1185">Reference proteome</keyword>
<accession>A0A545T839</accession>
<dbReference type="AlphaFoldDB" id="A0A545T839"/>
<evidence type="ECO:0000313" key="1">
    <source>
        <dbReference type="EMBL" id="TQV73372.1"/>
    </source>
</evidence>
<proteinExistence type="predicted"/>
<protein>
    <submittedName>
        <fullName evidence="1">DUF2750 domain-containing protein</fullName>
    </submittedName>
</protein>